<feature type="transmembrane region" description="Helical" evidence="1">
    <location>
        <begin position="375"/>
        <end position="396"/>
    </location>
</feature>
<organism evidence="3 4">
    <name type="scientific">Candidatus Roizmanbacteria bacterium GW2011_GWB1_40_7</name>
    <dbReference type="NCBI Taxonomy" id="1618482"/>
    <lineage>
        <taxon>Bacteria</taxon>
        <taxon>Candidatus Roizmaniibacteriota</taxon>
    </lineage>
</organism>
<reference evidence="3 4" key="1">
    <citation type="journal article" date="2015" name="Nature">
        <title>rRNA introns, odd ribosomes, and small enigmatic genomes across a large radiation of phyla.</title>
        <authorList>
            <person name="Brown C.T."/>
            <person name="Hug L.A."/>
            <person name="Thomas B.C."/>
            <person name="Sharon I."/>
            <person name="Castelle C.J."/>
            <person name="Singh A."/>
            <person name="Wilkins M.J."/>
            <person name="Williams K.H."/>
            <person name="Banfield J.F."/>
        </authorList>
    </citation>
    <scope>NUCLEOTIDE SEQUENCE [LARGE SCALE GENOMIC DNA]</scope>
</reference>
<dbReference type="InterPro" id="IPR018776">
    <property type="entry name" value="Membrane_prot_PTPS-rel_domain"/>
</dbReference>
<accession>A0A0G0TD80</accession>
<sequence>MTNFFKHYEFYIGLLFVLFISILTILPLFRDGFFPIHDDAQIVRVQQMTKALQDGQFPVRWVSDLGYGYGYPIFNFYAPLPYYIGSVFDLIGFSPLTATKIMMGIGMLVAGLTMYILGWEIWRHAGGGVWGAIISAVLYQYAPYHAVQLYVRGSVGELYAYAFLPLAVYGFYVLLYEKNRLSTGLLMGIIGYVGLILSHNIIALLFTIFLGLTGVIGGIGGIRRIRGMRKIREKIAWMIMSVVFAFGISSFFWLPALAEKYYTSVDQVITTEGSDYHKHFLYIDQLWDSPWGFAGSAPGREDGMSFKIGKLHILLGLLGVLGIVGAFREKKKKRFSESLAMWMGIVLLGLSIFMTLESSVIIWDAFSSFMAYIQFPWRFLVFILFFISLYAGGIVALGKNQTMLFIITAVITISVVYVNLKYFNPQAYYHISQSEYESEYYIKWQISKISDEYLPMIFILPKSEFEIPHSKFDIESGVVENQVIKTDEQSATIIVDKTSQLLINTAYFPGWRVFIDDQEVSPTIIEGKMQIFVPQGQHVIRLLFTNTAVRSLANAISVISSIILFGTIIWLYKNRYEKNDVR</sequence>
<feature type="transmembrane region" description="Helical" evidence="1">
    <location>
        <begin position="196"/>
        <end position="223"/>
    </location>
</feature>
<feature type="domain" description="Membrane protein 6-pyruvoyl-tetrahydropterin synthase-related" evidence="2">
    <location>
        <begin position="74"/>
        <end position="267"/>
    </location>
</feature>
<feature type="transmembrane region" description="Helical" evidence="1">
    <location>
        <begin position="69"/>
        <end position="91"/>
    </location>
</feature>
<feature type="transmembrane region" description="Helical" evidence="1">
    <location>
        <begin position="235"/>
        <end position="254"/>
    </location>
</feature>
<comment type="caution">
    <text evidence="3">The sequence shown here is derived from an EMBL/GenBank/DDBJ whole genome shotgun (WGS) entry which is preliminary data.</text>
</comment>
<gene>
    <name evidence="3" type="ORF">UU14_C0002G0019</name>
</gene>
<keyword evidence="1" id="KW-0812">Transmembrane</keyword>
<protein>
    <recommendedName>
        <fullName evidence="2">Membrane protein 6-pyruvoyl-tetrahydropterin synthase-related domain-containing protein</fullName>
    </recommendedName>
</protein>
<dbReference type="Pfam" id="PF10131">
    <property type="entry name" value="PTPS_related"/>
    <property type="match status" value="1"/>
</dbReference>
<evidence type="ECO:0000313" key="4">
    <source>
        <dbReference type="Proteomes" id="UP000034664"/>
    </source>
</evidence>
<keyword evidence="1" id="KW-1133">Transmembrane helix</keyword>
<dbReference type="EMBL" id="LBZM01000002">
    <property type="protein sequence ID" value="KKR72766.1"/>
    <property type="molecule type" value="Genomic_DNA"/>
</dbReference>
<evidence type="ECO:0000256" key="1">
    <source>
        <dbReference type="SAM" id="Phobius"/>
    </source>
</evidence>
<feature type="transmembrane region" description="Helical" evidence="1">
    <location>
        <begin position="308"/>
        <end position="327"/>
    </location>
</feature>
<evidence type="ECO:0000259" key="2">
    <source>
        <dbReference type="Pfam" id="PF10131"/>
    </source>
</evidence>
<evidence type="ECO:0000313" key="3">
    <source>
        <dbReference type="EMBL" id="KKR72766.1"/>
    </source>
</evidence>
<dbReference type="AlphaFoldDB" id="A0A0G0TD80"/>
<feature type="transmembrane region" description="Helical" evidence="1">
    <location>
        <begin position="103"/>
        <end position="122"/>
    </location>
</feature>
<feature type="transmembrane region" description="Helical" evidence="1">
    <location>
        <begin position="339"/>
        <end position="363"/>
    </location>
</feature>
<name>A0A0G0TD80_9BACT</name>
<feature type="transmembrane region" description="Helical" evidence="1">
    <location>
        <begin position="128"/>
        <end position="146"/>
    </location>
</feature>
<keyword evidence="1" id="KW-0472">Membrane</keyword>
<feature type="transmembrane region" description="Helical" evidence="1">
    <location>
        <begin position="158"/>
        <end position="176"/>
    </location>
</feature>
<feature type="transmembrane region" description="Helical" evidence="1">
    <location>
        <begin position="552"/>
        <end position="572"/>
    </location>
</feature>
<proteinExistence type="predicted"/>
<feature type="transmembrane region" description="Helical" evidence="1">
    <location>
        <begin position="12"/>
        <end position="29"/>
    </location>
</feature>
<feature type="transmembrane region" description="Helical" evidence="1">
    <location>
        <begin position="403"/>
        <end position="420"/>
    </location>
</feature>
<dbReference type="Proteomes" id="UP000034664">
    <property type="component" value="Unassembled WGS sequence"/>
</dbReference>